<accession>A0A8J3APY4</accession>
<keyword evidence="3" id="KW-1185">Reference proteome</keyword>
<dbReference type="OrthoDB" id="2353502at2"/>
<evidence type="ECO:0000313" key="3">
    <source>
        <dbReference type="Proteomes" id="UP000626244"/>
    </source>
</evidence>
<comment type="caution">
    <text evidence="2">The sequence shown here is derived from an EMBL/GenBank/DDBJ whole genome shotgun (WGS) entry which is preliminary data.</text>
</comment>
<proteinExistence type="predicted"/>
<name>A0A8J3APY4_9BACI</name>
<dbReference type="InterPro" id="IPR014755">
    <property type="entry name" value="Cu-Rt/internalin_Ig-like"/>
</dbReference>
<organism evidence="2 3">
    <name type="scientific">Gottfriedia solisilvae</name>
    <dbReference type="NCBI Taxonomy" id="1516104"/>
    <lineage>
        <taxon>Bacteria</taxon>
        <taxon>Bacillati</taxon>
        <taxon>Bacillota</taxon>
        <taxon>Bacilli</taxon>
        <taxon>Bacillales</taxon>
        <taxon>Bacillaceae</taxon>
        <taxon>Gottfriedia</taxon>
    </lineage>
</organism>
<evidence type="ECO:0000256" key="1">
    <source>
        <dbReference type="ARBA" id="ARBA00022729"/>
    </source>
</evidence>
<dbReference type="RefSeq" id="WP_088001194.1">
    <property type="nucleotide sequence ID" value="NZ_BMHB01000002.1"/>
</dbReference>
<dbReference type="Gene3D" id="2.60.40.1220">
    <property type="match status" value="1"/>
</dbReference>
<keyword evidence="1" id="KW-0732">Signal</keyword>
<evidence type="ECO:0008006" key="4">
    <source>
        <dbReference type="Google" id="ProtNLM"/>
    </source>
</evidence>
<gene>
    <name evidence="2" type="ORF">GCM10007380_33690</name>
</gene>
<dbReference type="Proteomes" id="UP000626244">
    <property type="component" value="Unassembled WGS sequence"/>
</dbReference>
<protein>
    <recommendedName>
        <fullName evidence="4">SbsA Ig-like domain-containing protein</fullName>
    </recommendedName>
</protein>
<dbReference type="EMBL" id="BMHB01000002">
    <property type="protein sequence ID" value="GGI16584.1"/>
    <property type="molecule type" value="Genomic_DNA"/>
</dbReference>
<sequence length="544" mass="55144">MGEHKSLVTANDVTGPSIASVTYDGSSAVVTFSEALKTEGTVSLNGVQLTSGTDYDAFVAGSKQLVIKNLVAGKANTLTLVGAKDVKGNYTSPNAISTALTLPTDNVKPTVAVSVTGTKVTFDFSEDLKAIDLDGVAGANEFAKVTLGAGTPVYLTTAHQDADDASKFTVDFNASVAGDFLNSTVKVEGFVDKASLTGDATTTSVSLVKDKTAPTFVSATTKDDKLIVKYNEDVKNASLAAGDLSIKFVDADGVLHPAASPSAIGAVADSYDANGNGKIDGDEENYIVIPLTGSQFVTGTKLTAGTYTVTLAADKVTDTSVALNKASSVTFSATVTGTTASSAIVELATATQTTTPGQILATFNNAMGTSALVAANYKLGGETLPAGTTLTFIGDKKNVLITLPAGFVTANGDRTLVVANLTDANGNTLKAGKTSVVAAAVKENVAPTASKVTLVDGQNLTVDFSEVLAALPGTVSGVKVKVNGSEVALDTTTPFTLGGANKVVAIKALSATAFKLTDVITVEFANSNIADLAGNTVTNVTLTK</sequence>
<reference evidence="3" key="1">
    <citation type="journal article" date="2019" name="Int. J. Syst. Evol. Microbiol.">
        <title>The Global Catalogue of Microorganisms (GCM) 10K type strain sequencing project: providing services to taxonomists for standard genome sequencing and annotation.</title>
        <authorList>
            <consortium name="The Broad Institute Genomics Platform"/>
            <consortium name="The Broad Institute Genome Sequencing Center for Infectious Disease"/>
            <person name="Wu L."/>
            <person name="Ma J."/>
        </authorList>
    </citation>
    <scope>NUCLEOTIDE SEQUENCE [LARGE SCALE GENOMIC DNA]</scope>
    <source>
        <strain evidence="3">CGMCC 1.14993</strain>
    </source>
</reference>
<evidence type="ECO:0000313" key="2">
    <source>
        <dbReference type="EMBL" id="GGI16584.1"/>
    </source>
</evidence>
<dbReference type="AlphaFoldDB" id="A0A8J3APY4"/>